<feature type="compositionally biased region" description="Polar residues" evidence="11">
    <location>
        <begin position="342"/>
        <end position="371"/>
    </location>
</feature>
<dbReference type="Proteomes" id="UP001607303">
    <property type="component" value="Unassembled WGS sequence"/>
</dbReference>
<evidence type="ECO:0000256" key="3">
    <source>
        <dbReference type="ARBA" id="ARBA00022737"/>
    </source>
</evidence>
<dbReference type="GO" id="GO:0005634">
    <property type="term" value="C:nucleus"/>
    <property type="evidence" value="ECO:0007669"/>
    <property type="project" value="UniProtKB-SubCell"/>
</dbReference>
<keyword evidence="6" id="KW-0804">Transcription</keyword>
<keyword evidence="14" id="KW-1185">Reference proteome</keyword>
<dbReference type="Gene3D" id="6.10.140.1200">
    <property type="match status" value="1"/>
</dbReference>
<reference evidence="13 14" key="1">
    <citation type="journal article" date="2024" name="Ann. Entomol. Soc. Am.">
        <title>Genomic analyses of the southern and eastern yellowjacket wasps (Hymenoptera: Vespidae) reveal evolutionary signatures of social life.</title>
        <authorList>
            <person name="Catto M.A."/>
            <person name="Caine P.B."/>
            <person name="Orr S.E."/>
            <person name="Hunt B.G."/>
            <person name="Goodisman M.A.D."/>
        </authorList>
    </citation>
    <scope>NUCLEOTIDE SEQUENCE [LARGE SCALE GENOMIC DNA]</scope>
    <source>
        <strain evidence="13">232</strain>
        <tissue evidence="13">Head and thorax</tissue>
    </source>
</reference>
<dbReference type="InterPro" id="IPR011993">
    <property type="entry name" value="PH-like_dom_sf"/>
</dbReference>
<dbReference type="InterPro" id="IPR027079">
    <property type="entry name" value="Tfb1/GTF2H1"/>
</dbReference>
<evidence type="ECO:0000256" key="9">
    <source>
        <dbReference type="ARBA" id="ARBA00057028"/>
    </source>
</evidence>
<dbReference type="GO" id="GO:0006281">
    <property type="term" value="P:DNA repair"/>
    <property type="evidence" value="ECO:0007669"/>
    <property type="project" value="UniProtKB-KW"/>
</dbReference>
<evidence type="ECO:0000256" key="4">
    <source>
        <dbReference type="ARBA" id="ARBA00022763"/>
    </source>
</evidence>
<evidence type="ECO:0000313" key="13">
    <source>
        <dbReference type="EMBL" id="KAL2731637.1"/>
    </source>
</evidence>
<dbReference type="SMART" id="SM00751">
    <property type="entry name" value="BSD"/>
    <property type="match status" value="2"/>
</dbReference>
<dbReference type="InterPro" id="IPR035925">
    <property type="entry name" value="BSD_dom_sf"/>
</dbReference>
<dbReference type="SUPFAM" id="SSF50729">
    <property type="entry name" value="PH domain-like"/>
    <property type="match status" value="1"/>
</dbReference>
<dbReference type="InterPro" id="IPR013876">
    <property type="entry name" value="TFIIH_BTF_p62_N"/>
</dbReference>
<evidence type="ECO:0000259" key="12">
    <source>
        <dbReference type="PROSITE" id="PS50858"/>
    </source>
</evidence>
<evidence type="ECO:0000256" key="6">
    <source>
        <dbReference type="ARBA" id="ARBA00023163"/>
    </source>
</evidence>
<dbReference type="Gene3D" id="1.10.3970.10">
    <property type="entry name" value="BSD domain"/>
    <property type="match status" value="1"/>
</dbReference>
<comment type="similarity">
    <text evidence="2">Belongs to the TFB1 family.</text>
</comment>
<evidence type="ECO:0000256" key="8">
    <source>
        <dbReference type="ARBA" id="ARBA00023242"/>
    </source>
</evidence>
<evidence type="ECO:0000256" key="10">
    <source>
        <dbReference type="ARBA" id="ARBA00070129"/>
    </source>
</evidence>
<keyword evidence="3" id="KW-0677">Repeat</keyword>
<feature type="domain" description="BSD" evidence="12">
    <location>
        <begin position="129"/>
        <end position="176"/>
    </location>
</feature>
<dbReference type="PROSITE" id="PS50858">
    <property type="entry name" value="BSD"/>
    <property type="match status" value="2"/>
</dbReference>
<evidence type="ECO:0000256" key="7">
    <source>
        <dbReference type="ARBA" id="ARBA00023204"/>
    </source>
</evidence>
<dbReference type="FunFam" id="2.30.29.30:FF:000115">
    <property type="entry name" value="General transcription factor IIH subunit 1"/>
    <property type="match status" value="1"/>
</dbReference>
<feature type="domain" description="BSD" evidence="12">
    <location>
        <begin position="207"/>
        <end position="259"/>
    </location>
</feature>
<feature type="region of interest" description="Disordered" evidence="11">
    <location>
        <begin position="342"/>
        <end position="376"/>
    </location>
</feature>
<accession>A0ABD2BFV1</accession>
<proteinExistence type="inferred from homology"/>
<comment type="function">
    <text evidence="9">Component of the general transcription and DNA repair factor IIH (TFIIH) core complex, which is involved in general and transcription-coupled nucleotide excision repair (NER) of damaged DNA and, when complexed to CAK, in RNA transcription by RNA polymerase II. In NER, TFIIH acts by opening DNA around the lesion to allow the excision of the damaged oligonucleotide and its replacement by a new DNA fragment. In transcription, TFIIH has an essential role in transcription initiation. When the pre-initiation complex (PIC) has been established, TFIIH is required for promoter opening and promoter escape. Phosphorylation of the C-terminal tail (CTD) of the largest subunit of RNA polymerase II by the kinase module CAK controls the initiation of transcription.</text>
</comment>
<sequence>MFIHIGAYYDSILSIDLRRIIRYIASTMTTSSEDVLMQVGQVRYKKGDGTLYVMNERIAWMLDNRDTVSVSHKYADIKLQKISPEGKSKIQLQVVLHDGSSSTFHFVNRNGQEAQIKDRDDVKELLQQLLPKFKRKVNKELEEKNRMLQENPVLLQLYRDLVIPQVITSEEFWTQHAAEYTRAKKVQRQEIGVNGAFLADIKPQTDGCNGLKYNLTIDVIECIFKTYPAVKRKHQENVPHKMTEADFWTKFFQSHYFHRDRINAGTKDLFTECAKIDDQELKKDIQSGINDPLVDITSFEDQTLDENYGSGLSKSDKTSGNIVHQSMIKRFNQHSIMVLKASTTKQSAQNSQPQLNGSTPSVSKASTNDQPDIQPKNKKLRIQEKLIYDDLDASCDSNTNNGAPLRLTHVDRYLHGPVPGYGMTEAPSDELLMAVNQLQKEAASWISGNGLPRQAPTSLVSPAAAVSALGELTPGGSLMKSFREESLGQLIPKDLETELRNVYVCICQLLRHFWRSFPPTTPQLEEKAIRMHEALHRFHSVKLKPFEDRVQREFSAVSQHLTSHLNQLLNTAYRKFALWQQRKMQMR</sequence>
<dbReference type="Gene3D" id="2.30.29.30">
    <property type="entry name" value="Pleckstrin-homology domain (PH domain)/Phosphotyrosine-binding domain (PTB)"/>
    <property type="match status" value="1"/>
</dbReference>
<name>A0ABD2BFV1_VESMC</name>
<dbReference type="Pfam" id="PF08567">
    <property type="entry name" value="PH_TFIIH"/>
    <property type="match status" value="1"/>
</dbReference>
<organism evidence="13 14">
    <name type="scientific">Vespula maculifrons</name>
    <name type="common">Eastern yellow jacket</name>
    <name type="synonym">Wasp</name>
    <dbReference type="NCBI Taxonomy" id="7453"/>
    <lineage>
        <taxon>Eukaryota</taxon>
        <taxon>Metazoa</taxon>
        <taxon>Ecdysozoa</taxon>
        <taxon>Arthropoda</taxon>
        <taxon>Hexapoda</taxon>
        <taxon>Insecta</taxon>
        <taxon>Pterygota</taxon>
        <taxon>Neoptera</taxon>
        <taxon>Endopterygota</taxon>
        <taxon>Hymenoptera</taxon>
        <taxon>Apocrita</taxon>
        <taxon>Aculeata</taxon>
        <taxon>Vespoidea</taxon>
        <taxon>Vespidae</taxon>
        <taxon>Vespinae</taxon>
        <taxon>Vespula</taxon>
    </lineage>
</organism>
<keyword evidence="8" id="KW-0539">Nucleus</keyword>
<evidence type="ECO:0000256" key="2">
    <source>
        <dbReference type="ARBA" id="ARBA00009448"/>
    </source>
</evidence>
<evidence type="ECO:0000256" key="11">
    <source>
        <dbReference type="SAM" id="MobiDB-lite"/>
    </source>
</evidence>
<comment type="caution">
    <text evidence="13">The sequence shown here is derived from an EMBL/GenBank/DDBJ whole genome shotgun (WGS) entry which is preliminary data.</text>
</comment>
<gene>
    <name evidence="13" type="ORF">V1477_015460</name>
</gene>
<comment type="subcellular location">
    <subcellularLocation>
        <location evidence="1">Nucleus</location>
    </subcellularLocation>
</comment>
<protein>
    <recommendedName>
        <fullName evidence="10">General transcription factor IIH subunit 1</fullName>
    </recommendedName>
</protein>
<dbReference type="EMBL" id="JAYRBN010000076">
    <property type="protein sequence ID" value="KAL2731637.1"/>
    <property type="molecule type" value="Genomic_DNA"/>
</dbReference>
<evidence type="ECO:0000256" key="5">
    <source>
        <dbReference type="ARBA" id="ARBA00023015"/>
    </source>
</evidence>
<dbReference type="CDD" id="cd13229">
    <property type="entry name" value="PH_TFIIH"/>
    <property type="match status" value="1"/>
</dbReference>
<dbReference type="SUPFAM" id="SSF140383">
    <property type="entry name" value="BSD domain-like"/>
    <property type="match status" value="2"/>
</dbReference>
<dbReference type="Pfam" id="PF03909">
    <property type="entry name" value="BSD"/>
    <property type="match status" value="1"/>
</dbReference>
<keyword evidence="5" id="KW-0805">Transcription regulation</keyword>
<evidence type="ECO:0000256" key="1">
    <source>
        <dbReference type="ARBA" id="ARBA00004123"/>
    </source>
</evidence>
<dbReference type="AlphaFoldDB" id="A0ABD2BFV1"/>
<dbReference type="PANTHER" id="PTHR12856">
    <property type="entry name" value="TRANSCRIPTION INITIATION FACTOR IIH-RELATED"/>
    <property type="match status" value="1"/>
</dbReference>
<keyword evidence="7" id="KW-0234">DNA repair</keyword>
<dbReference type="InterPro" id="IPR005607">
    <property type="entry name" value="BSD_dom"/>
</dbReference>
<keyword evidence="4" id="KW-0227">DNA damage</keyword>
<evidence type="ECO:0000313" key="14">
    <source>
        <dbReference type="Proteomes" id="UP001607303"/>
    </source>
</evidence>